<dbReference type="AlphaFoldDB" id="A0A3M6UBV1"/>
<dbReference type="OrthoDB" id="10264538at2759"/>
<dbReference type="GO" id="GO:0003723">
    <property type="term" value="F:RNA binding"/>
    <property type="evidence" value="ECO:0007669"/>
    <property type="project" value="TreeGrafter"/>
</dbReference>
<reference evidence="5 6" key="1">
    <citation type="journal article" date="2018" name="Sci. Rep.">
        <title>Comparative analysis of the Pocillopora damicornis genome highlights role of immune system in coral evolution.</title>
        <authorList>
            <person name="Cunning R."/>
            <person name="Bay R.A."/>
            <person name="Gillette P."/>
            <person name="Baker A.C."/>
            <person name="Traylor-Knowles N."/>
        </authorList>
    </citation>
    <scope>NUCLEOTIDE SEQUENCE [LARGE SCALE GENOMIC DNA]</scope>
    <source>
        <strain evidence="5">RSMAS</strain>
        <tissue evidence="5">Whole animal</tissue>
    </source>
</reference>
<comment type="similarity">
    <text evidence="1 4">Belongs to the eukaryotic ribosomal protein eL13 family.</text>
</comment>
<keyword evidence="6" id="KW-1185">Reference proteome</keyword>
<dbReference type="FunFam" id="1.20.5.110:FF:000003">
    <property type="entry name" value="60S ribosomal protein L13"/>
    <property type="match status" value="1"/>
</dbReference>
<dbReference type="InterPro" id="IPR018256">
    <property type="entry name" value="Ribosomal_eL13_CS"/>
</dbReference>
<dbReference type="InterPro" id="IPR001380">
    <property type="entry name" value="Ribosomal_eL13"/>
</dbReference>
<dbReference type="GO" id="GO:0022625">
    <property type="term" value="C:cytosolic large ribosomal subunit"/>
    <property type="evidence" value="ECO:0007669"/>
    <property type="project" value="TreeGrafter"/>
</dbReference>
<dbReference type="HAMAP" id="MF_00499">
    <property type="entry name" value="Ribosomal_eL13"/>
    <property type="match status" value="1"/>
</dbReference>
<evidence type="ECO:0000313" key="5">
    <source>
        <dbReference type="EMBL" id="RMX51140.1"/>
    </source>
</evidence>
<protein>
    <recommendedName>
        <fullName evidence="4">60S ribosomal protein L13</fullName>
    </recommendedName>
</protein>
<evidence type="ECO:0000256" key="3">
    <source>
        <dbReference type="ARBA" id="ARBA00023274"/>
    </source>
</evidence>
<dbReference type="PANTHER" id="PTHR11722">
    <property type="entry name" value="60S RIBOSOMAL PROTEIN L13"/>
    <property type="match status" value="1"/>
</dbReference>
<proteinExistence type="inferred from homology"/>
<evidence type="ECO:0000313" key="6">
    <source>
        <dbReference type="Proteomes" id="UP000275408"/>
    </source>
</evidence>
<keyword evidence="3 4" id="KW-0687">Ribonucleoprotein</keyword>
<organism evidence="5 6">
    <name type="scientific">Pocillopora damicornis</name>
    <name type="common">Cauliflower coral</name>
    <name type="synonym">Millepora damicornis</name>
    <dbReference type="NCBI Taxonomy" id="46731"/>
    <lineage>
        <taxon>Eukaryota</taxon>
        <taxon>Metazoa</taxon>
        <taxon>Cnidaria</taxon>
        <taxon>Anthozoa</taxon>
        <taxon>Hexacorallia</taxon>
        <taxon>Scleractinia</taxon>
        <taxon>Astrocoeniina</taxon>
        <taxon>Pocilloporidae</taxon>
        <taxon>Pocillopora</taxon>
    </lineage>
</organism>
<dbReference type="Proteomes" id="UP000275408">
    <property type="component" value="Unassembled WGS sequence"/>
</dbReference>
<evidence type="ECO:0000256" key="1">
    <source>
        <dbReference type="ARBA" id="ARBA00005640"/>
    </source>
</evidence>
<evidence type="ECO:0000256" key="4">
    <source>
        <dbReference type="RuleBase" id="RU000572"/>
    </source>
</evidence>
<comment type="caution">
    <text evidence="5">The sequence shown here is derived from an EMBL/GenBank/DDBJ whole genome shotgun (WGS) entry which is preliminary data.</text>
</comment>
<dbReference type="PROSITE" id="PS01104">
    <property type="entry name" value="RIBOSOMAL_L13E"/>
    <property type="match status" value="1"/>
</dbReference>
<accession>A0A3M6UBV1</accession>
<gene>
    <name evidence="5" type="ORF">pdam_00015795</name>
</gene>
<dbReference type="GO" id="GO:0003735">
    <property type="term" value="F:structural constituent of ribosome"/>
    <property type="evidence" value="ECO:0007669"/>
    <property type="project" value="InterPro"/>
</dbReference>
<dbReference type="GO" id="GO:0006412">
    <property type="term" value="P:translation"/>
    <property type="evidence" value="ECO:0007669"/>
    <property type="project" value="InterPro"/>
</dbReference>
<sequence length="271" mass="30934">MAPKHNNMIHNNHFHKQWQNYVRTWFDQPGRKKRRRVARVKRALQIAPRPVAGALRPIVRCPTFKYNTKVRAGRGFTLEELKAAGISRKVAPTIGISVDHRRKNRSAESLQANVQRLKEYKSKLIVFPRKASKPKQGDSEVTNETHMMSLFCAVLLYNEAVLVVPKGQLSSLCIFYPDVSMGFYNAYFGIDLRDKCSDERAAELSNAVQLQGAVIAIQQSRLPVKARKITDEEKNTSVFCSMRIARANARLIGIREKRAREKAEQDAMKKK</sequence>
<keyword evidence="2 4" id="KW-0689">Ribosomal protein</keyword>
<dbReference type="STRING" id="46731.A0A3M6UBV1"/>
<evidence type="ECO:0000256" key="2">
    <source>
        <dbReference type="ARBA" id="ARBA00022980"/>
    </source>
</evidence>
<dbReference type="EMBL" id="RCHS01001811">
    <property type="protein sequence ID" value="RMX51140.1"/>
    <property type="molecule type" value="Genomic_DNA"/>
</dbReference>
<dbReference type="PANTHER" id="PTHR11722:SF0">
    <property type="entry name" value="LARGE RIBOSOMAL SUBUNIT PROTEIN EL13"/>
    <property type="match status" value="1"/>
</dbReference>
<name>A0A3M6UBV1_POCDA</name>
<dbReference type="Gene3D" id="1.20.5.110">
    <property type="match status" value="1"/>
</dbReference>
<dbReference type="Pfam" id="PF01294">
    <property type="entry name" value="Ribosomal_L13e"/>
    <property type="match status" value="1"/>
</dbReference>